<dbReference type="GO" id="GO:0000981">
    <property type="term" value="F:DNA-binding transcription factor activity, RNA polymerase II-specific"/>
    <property type="evidence" value="ECO:0007669"/>
    <property type="project" value="InterPro"/>
</dbReference>
<feature type="domain" description="Zn(2)-C6 fungal-type" evidence="3">
    <location>
        <begin position="32"/>
        <end position="65"/>
    </location>
</feature>
<evidence type="ECO:0000256" key="2">
    <source>
        <dbReference type="SAM" id="MobiDB-lite"/>
    </source>
</evidence>
<dbReference type="EMBL" id="SKBQ01000002">
    <property type="protein sequence ID" value="TPX14114.1"/>
    <property type="molecule type" value="Genomic_DNA"/>
</dbReference>
<dbReference type="SMART" id="SM00066">
    <property type="entry name" value="GAL4"/>
    <property type="match status" value="1"/>
</dbReference>
<evidence type="ECO:0000256" key="1">
    <source>
        <dbReference type="ARBA" id="ARBA00023242"/>
    </source>
</evidence>
<organism evidence="4 5">
    <name type="scientific">Thyridium curvatum</name>
    <dbReference type="NCBI Taxonomy" id="1093900"/>
    <lineage>
        <taxon>Eukaryota</taxon>
        <taxon>Fungi</taxon>
        <taxon>Dikarya</taxon>
        <taxon>Ascomycota</taxon>
        <taxon>Pezizomycotina</taxon>
        <taxon>Sordariomycetes</taxon>
        <taxon>Sordariomycetidae</taxon>
        <taxon>Thyridiales</taxon>
        <taxon>Thyridiaceae</taxon>
        <taxon>Thyridium</taxon>
    </lineage>
</organism>
<dbReference type="SUPFAM" id="SSF57701">
    <property type="entry name" value="Zn2/Cys6 DNA-binding domain"/>
    <property type="match status" value="1"/>
</dbReference>
<dbReference type="InterPro" id="IPR036864">
    <property type="entry name" value="Zn2-C6_fun-type_DNA-bd_sf"/>
</dbReference>
<comment type="caution">
    <text evidence="4">The sequence shown here is derived from an EMBL/GenBank/DDBJ whole genome shotgun (WGS) entry which is preliminary data.</text>
</comment>
<dbReference type="GO" id="GO:0008270">
    <property type="term" value="F:zinc ion binding"/>
    <property type="evidence" value="ECO:0007669"/>
    <property type="project" value="InterPro"/>
</dbReference>
<feature type="region of interest" description="Disordered" evidence="2">
    <location>
        <begin position="315"/>
        <end position="348"/>
    </location>
</feature>
<dbReference type="Gene3D" id="4.10.240.10">
    <property type="entry name" value="Zn(2)-C6 fungal-type DNA-binding domain"/>
    <property type="match status" value="1"/>
</dbReference>
<keyword evidence="5" id="KW-1185">Reference proteome</keyword>
<dbReference type="InterPro" id="IPR001138">
    <property type="entry name" value="Zn2Cys6_DnaBD"/>
</dbReference>
<evidence type="ECO:0000259" key="3">
    <source>
        <dbReference type="PROSITE" id="PS50048"/>
    </source>
</evidence>
<dbReference type="OrthoDB" id="3434319at2759"/>
<feature type="compositionally biased region" description="Polar residues" evidence="2">
    <location>
        <begin position="84"/>
        <end position="121"/>
    </location>
</feature>
<dbReference type="RefSeq" id="XP_030995825.1">
    <property type="nucleotide sequence ID" value="XM_031139570.1"/>
</dbReference>
<dbReference type="GeneID" id="41967955"/>
<accession>A0A507B5W8</accession>
<evidence type="ECO:0000313" key="5">
    <source>
        <dbReference type="Proteomes" id="UP000319257"/>
    </source>
</evidence>
<name>A0A507B5W8_9PEZI</name>
<keyword evidence="1" id="KW-0539">Nucleus</keyword>
<dbReference type="InParanoid" id="A0A507B5W8"/>
<feature type="region of interest" description="Disordered" evidence="2">
    <location>
        <begin position="67"/>
        <end position="124"/>
    </location>
</feature>
<evidence type="ECO:0000313" key="4">
    <source>
        <dbReference type="EMBL" id="TPX14114.1"/>
    </source>
</evidence>
<dbReference type="Pfam" id="PF00172">
    <property type="entry name" value="Zn_clus"/>
    <property type="match status" value="1"/>
</dbReference>
<dbReference type="PROSITE" id="PS50048">
    <property type="entry name" value="ZN2_CY6_FUNGAL_2"/>
    <property type="match status" value="1"/>
</dbReference>
<protein>
    <recommendedName>
        <fullName evidence="3">Zn(2)-C6 fungal-type domain-containing protein</fullName>
    </recommendedName>
</protein>
<dbReference type="CDD" id="cd00067">
    <property type="entry name" value="GAL4"/>
    <property type="match status" value="1"/>
</dbReference>
<gene>
    <name evidence="4" type="ORF">E0L32_000508</name>
</gene>
<sequence length="506" mass="55033">MPRSDSSSCFSGFKSGYGMVKPPRRERPQQLACDRCRGQKLRCIRTQNPNDPCERCQKAGATCIIDSSVRMGRPRRTDKEQRESTGNSHNPPQHTNIRSPALPTTSSQPASSRGFTPNGDTWSGHDLDDAVDPLLRGVTVQYLEAFDFALSGEGTLEDQNSLDIPPDHYLNSALDLSLDPPISALTRDEGAAIESATTANGPGRHRPMRQETMQELSDLNMQVYQQLGIVGPMASKYTNIHPGLGLTALATPPDGSHTLSDAVVFMMHGLQTYHRLLVEILGSGPGPNHSAIYDAHEHPKPSTVSASLLLSPAEGIDAEDSTDRRRMSEATGQPPRKKIRSSSNGTELTVLHDSDSSHSALLDMPSSLLVLSCHTNLMHLSRDAFAAIRAALLATHRQITLFTISLLHIDEVSIPPDPDLQIIVLTQAVLRLIDRIGRLLGCQDDCEVDSGGERYEAKPCSIVIAPQLVDLVLKGEAGGEGLTGRVGIEALREEIRRLHEIVYQPA</sequence>
<dbReference type="PROSITE" id="PS00463">
    <property type="entry name" value="ZN2_CY6_FUNGAL_1"/>
    <property type="match status" value="1"/>
</dbReference>
<proteinExistence type="predicted"/>
<reference evidence="4 5" key="1">
    <citation type="submission" date="2019-06" db="EMBL/GenBank/DDBJ databases">
        <title>Draft genome sequence of the filamentous fungus Phialemoniopsis curvata isolated from diesel fuel.</title>
        <authorList>
            <person name="Varaljay V.A."/>
            <person name="Lyon W.J."/>
            <person name="Crouch A.L."/>
            <person name="Drake C.E."/>
            <person name="Hollomon J.M."/>
            <person name="Nadeau L.J."/>
            <person name="Nunn H.S."/>
            <person name="Stevenson B.S."/>
            <person name="Bojanowski C.L."/>
            <person name="Crookes-Goodson W.J."/>
        </authorList>
    </citation>
    <scope>NUCLEOTIDE SEQUENCE [LARGE SCALE GENOMIC DNA]</scope>
    <source>
        <strain evidence="4 5">D216</strain>
    </source>
</reference>
<dbReference type="Proteomes" id="UP000319257">
    <property type="component" value="Unassembled WGS sequence"/>
</dbReference>
<dbReference type="AlphaFoldDB" id="A0A507B5W8"/>
<dbReference type="STRING" id="1093900.A0A507B5W8"/>